<feature type="compositionally biased region" description="Polar residues" evidence="1">
    <location>
        <begin position="130"/>
        <end position="139"/>
    </location>
</feature>
<evidence type="ECO:0000313" key="3">
    <source>
        <dbReference type="EMBL" id="MPC52031.1"/>
    </source>
</evidence>
<protein>
    <submittedName>
        <fullName evidence="3">Uncharacterized protein</fullName>
    </submittedName>
</protein>
<keyword evidence="2" id="KW-0732">Signal</keyword>
<feature type="region of interest" description="Disordered" evidence="1">
    <location>
        <begin position="58"/>
        <end position="165"/>
    </location>
</feature>
<reference evidence="3 4" key="1">
    <citation type="submission" date="2019-05" db="EMBL/GenBank/DDBJ databases">
        <title>Another draft genome of Portunus trituberculatus and its Hox gene families provides insights of decapod evolution.</title>
        <authorList>
            <person name="Jeong J.-H."/>
            <person name="Song I."/>
            <person name="Kim S."/>
            <person name="Choi T."/>
            <person name="Kim D."/>
            <person name="Ryu S."/>
            <person name="Kim W."/>
        </authorList>
    </citation>
    <scope>NUCLEOTIDE SEQUENCE [LARGE SCALE GENOMIC DNA]</scope>
    <source>
        <tissue evidence="3">Muscle</tissue>
    </source>
</reference>
<feature type="compositionally biased region" description="Low complexity" evidence="1">
    <location>
        <begin position="105"/>
        <end position="118"/>
    </location>
</feature>
<gene>
    <name evidence="3" type="ORF">E2C01_045892</name>
</gene>
<dbReference type="AlphaFoldDB" id="A0A5B7FWZ6"/>
<feature type="compositionally biased region" description="Low complexity" evidence="1">
    <location>
        <begin position="141"/>
        <end position="157"/>
    </location>
</feature>
<keyword evidence="4" id="KW-1185">Reference proteome</keyword>
<feature type="signal peptide" evidence="2">
    <location>
        <begin position="1"/>
        <end position="17"/>
    </location>
</feature>
<feature type="compositionally biased region" description="Acidic residues" evidence="1">
    <location>
        <begin position="203"/>
        <end position="213"/>
    </location>
</feature>
<evidence type="ECO:0000313" key="4">
    <source>
        <dbReference type="Proteomes" id="UP000324222"/>
    </source>
</evidence>
<sequence length="332" mass="36734">MPATYATVRVMVMLAAAATMGVAGEGEWLLKASPYARIRSTPPSRVLTSPAVYRDALQESPERGMKALSPRIRPRKAYPSEEEVLTQSSEEENAKQLSSSEEEALASLPPRSSSEEAPLPLPLPPDQKQPMESRSSILLQTPPVKETTTTTTPATTKAPRKKIVSITRHYQGDIYSLQVGNDDNDDDNNNDNNNNNNNNNDKQEEEEEEEEEEKKDSRSSSLSHVYSSFPSFLPPGPSLLLPSPSLLPLRLSHRSSQGRKKLIPKATNHPFTQVWVNPPRLSTDAATKHNAPLAPSFPPSFLFSSFFETLTNLKCFVFITLQISLNTTFCLS</sequence>
<dbReference type="Proteomes" id="UP000324222">
    <property type="component" value="Unassembled WGS sequence"/>
</dbReference>
<dbReference type="EMBL" id="VSRR010010582">
    <property type="protein sequence ID" value="MPC52031.1"/>
    <property type="molecule type" value="Genomic_DNA"/>
</dbReference>
<feature type="region of interest" description="Disordered" evidence="1">
    <location>
        <begin position="177"/>
        <end position="221"/>
    </location>
</feature>
<feature type="chain" id="PRO_5022743623" evidence="2">
    <location>
        <begin position="18"/>
        <end position="332"/>
    </location>
</feature>
<accession>A0A5B7FWZ6</accession>
<organism evidence="3 4">
    <name type="scientific">Portunus trituberculatus</name>
    <name type="common">Swimming crab</name>
    <name type="synonym">Neptunus trituberculatus</name>
    <dbReference type="NCBI Taxonomy" id="210409"/>
    <lineage>
        <taxon>Eukaryota</taxon>
        <taxon>Metazoa</taxon>
        <taxon>Ecdysozoa</taxon>
        <taxon>Arthropoda</taxon>
        <taxon>Crustacea</taxon>
        <taxon>Multicrustacea</taxon>
        <taxon>Malacostraca</taxon>
        <taxon>Eumalacostraca</taxon>
        <taxon>Eucarida</taxon>
        <taxon>Decapoda</taxon>
        <taxon>Pleocyemata</taxon>
        <taxon>Brachyura</taxon>
        <taxon>Eubrachyura</taxon>
        <taxon>Portunoidea</taxon>
        <taxon>Portunidae</taxon>
        <taxon>Portuninae</taxon>
        <taxon>Portunus</taxon>
    </lineage>
</organism>
<dbReference type="OrthoDB" id="6346242at2759"/>
<comment type="caution">
    <text evidence="3">The sequence shown here is derived from an EMBL/GenBank/DDBJ whole genome shotgun (WGS) entry which is preliminary data.</text>
</comment>
<name>A0A5B7FWZ6_PORTR</name>
<proteinExistence type="predicted"/>
<feature type="compositionally biased region" description="Low complexity" evidence="1">
    <location>
        <begin position="190"/>
        <end position="200"/>
    </location>
</feature>
<evidence type="ECO:0000256" key="1">
    <source>
        <dbReference type="SAM" id="MobiDB-lite"/>
    </source>
</evidence>
<evidence type="ECO:0000256" key="2">
    <source>
        <dbReference type="SAM" id="SignalP"/>
    </source>
</evidence>